<dbReference type="AlphaFoldDB" id="A0AAE0BX69"/>
<name>A0AAE0BX69_9CHLO</name>
<reference evidence="1 2" key="1">
    <citation type="journal article" date="2015" name="Genome Biol. Evol.">
        <title>Comparative Genomics of a Bacterivorous Green Alga Reveals Evolutionary Causalities and Consequences of Phago-Mixotrophic Mode of Nutrition.</title>
        <authorList>
            <person name="Burns J.A."/>
            <person name="Paasch A."/>
            <person name="Narechania A."/>
            <person name="Kim E."/>
        </authorList>
    </citation>
    <scope>NUCLEOTIDE SEQUENCE [LARGE SCALE GENOMIC DNA]</scope>
    <source>
        <strain evidence="1 2">PLY_AMNH</strain>
    </source>
</reference>
<proteinExistence type="predicted"/>
<comment type="caution">
    <text evidence="1">The sequence shown here is derived from an EMBL/GenBank/DDBJ whole genome shotgun (WGS) entry which is preliminary data.</text>
</comment>
<organism evidence="1 2">
    <name type="scientific">Cymbomonas tetramitiformis</name>
    <dbReference type="NCBI Taxonomy" id="36881"/>
    <lineage>
        <taxon>Eukaryota</taxon>
        <taxon>Viridiplantae</taxon>
        <taxon>Chlorophyta</taxon>
        <taxon>Pyramimonadophyceae</taxon>
        <taxon>Pyramimonadales</taxon>
        <taxon>Pyramimonadaceae</taxon>
        <taxon>Cymbomonas</taxon>
    </lineage>
</organism>
<dbReference type="Proteomes" id="UP001190700">
    <property type="component" value="Unassembled WGS sequence"/>
</dbReference>
<evidence type="ECO:0000313" key="1">
    <source>
        <dbReference type="EMBL" id="KAK3243649.1"/>
    </source>
</evidence>
<evidence type="ECO:0000313" key="2">
    <source>
        <dbReference type="Proteomes" id="UP001190700"/>
    </source>
</evidence>
<keyword evidence="2" id="KW-1185">Reference proteome</keyword>
<sequence>GALADGGLPDVALAGAGLPGGALAGAGMPDDALAGAALLGEASGEAEPEAAAQAPTVVFVEDMDSGDSAKFSSYLGKLPRYTCTKDEDRPKFVQDFVVMCETVRR</sequence>
<dbReference type="EMBL" id="LGRX02032728">
    <property type="protein sequence ID" value="KAK3243649.1"/>
    <property type="molecule type" value="Genomic_DNA"/>
</dbReference>
<accession>A0AAE0BX69</accession>
<feature type="non-terminal residue" evidence="1">
    <location>
        <position position="1"/>
    </location>
</feature>
<protein>
    <submittedName>
        <fullName evidence="1">Uncharacterized protein</fullName>
    </submittedName>
</protein>
<gene>
    <name evidence="1" type="ORF">CYMTET_46706</name>
</gene>